<evidence type="ECO:0000313" key="2">
    <source>
        <dbReference type="Proteomes" id="UP000031572"/>
    </source>
</evidence>
<proteinExistence type="predicted"/>
<dbReference type="Pfam" id="PF18143">
    <property type="entry name" value="HAD_SAK_2"/>
    <property type="match status" value="1"/>
</dbReference>
<dbReference type="EMBL" id="JWJG01000028">
    <property type="protein sequence ID" value="KIF83060.1"/>
    <property type="molecule type" value="Genomic_DNA"/>
</dbReference>
<name>A0A0C2BP56_9BURK</name>
<dbReference type="AlphaFoldDB" id="A0A0C2BP56"/>
<keyword evidence="2" id="KW-1185">Reference proteome</keyword>
<reference evidence="1 2" key="1">
    <citation type="submission" date="2014-12" db="EMBL/GenBank/DDBJ databases">
        <title>Denitrispirillum autotrophicum gen. nov., sp. nov., Denitrifying, Facultatively Autotrophic Bacteria Isolated from Rice Paddy Soil.</title>
        <authorList>
            <person name="Ishii S."/>
            <person name="Ashida N."/>
            <person name="Ohno H."/>
            <person name="Otsuka S."/>
            <person name="Yokota A."/>
            <person name="Senoo K."/>
        </authorList>
    </citation>
    <scope>NUCLEOTIDE SEQUENCE [LARGE SCALE GENOMIC DNA]</scope>
    <source>
        <strain evidence="1 2">TSA66</strain>
    </source>
</reference>
<evidence type="ECO:0000313" key="1">
    <source>
        <dbReference type="EMBL" id="KIF83060.1"/>
    </source>
</evidence>
<accession>A0A0C2BP56</accession>
<dbReference type="Proteomes" id="UP000031572">
    <property type="component" value="Unassembled WGS sequence"/>
</dbReference>
<gene>
    <name evidence="1" type="ORF">TSA66_23040</name>
</gene>
<comment type="caution">
    <text evidence="1">The sequence shown here is derived from an EMBL/GenBank/DDBJ whole genome shotgun (WGS) entry which is preliminary data.</text>
</comment>
<protein>
    <recommendedName>
        <fullName evidence="3">FCP1 homology domain-containing protein</fullName>
    </recommendedName>
</protein>
<dbReference type="OrthoDB" id="8773450at2"/>
<evidence type="ECO:0008006" key="3">
    <source>
        <dbReference type="Google" id="ProtNLM"/>
    </source>
</evidence>
<sequence>MNQLHKATKVLYLDFDGVLHDDEVYFHPRRGIYIKTPGRTLFEWAPILEDLLAPHPDVGIVLATSWVRVMSFQKAKRHLCPALQERVIGATYHRRWMREADFAALPRGVQIAADVRRRNPGKWFALDDEYAGWPDWCRDKLISTDSSSGISDPAVQQAIKVMLEQM</sequence>
<organism evidence="1 2">
    <name type="scientific">Noviherbaspirillum autotrophicum</name>
    <dbReference type="NCBI Taxonomy" id="709839"/>
    <lineage>
        <taxon>Bacteria</taxon>
        <taxon>Pseudomonadati</taxon>
        <taxon>Pseudomonadota</taxon>
        <taxon>Betaproteobacteria</taxon>
        <taxon>Burkholderiales</taxon>
        <taxon>Oxalobacteraceae</taxon>
        <taxon>Noviherbaspirillum</taxon>
    </lineage>
</organism>
<dbReference type="RefSeq" id="WP_040041692.1">
    <property type="nucleotide sequence ID" value="NZ_JWJG01000028.1"/>
</dbReference>
<dbReference type="STRING" id="709839.TSA66_23040"/>